<comment type="similarity">
    <text evidence="3 10">Belongs to the ATPase gamma chain family.</text>
</comment>
<reference evidence="12 13" key="1">
    <citation type="submission" date="2018-10" db="EMBL/GenBank/DDBJ databases">
        <title>Butyricimonas faecalis sp. nov., isolated from human faeces and emended description of the genus Butyricimonas.</title>
        <authorList>
            <person name="Le Roy T."/>
            <person name="Van der Smissen P."/>
            <person name="Paquot A."/>
            <person name="Delzenne N."/>
            <person name="Muccioli G."/>
            <person name="Collet J.-F."/>
            <person name="Cani P.D."/>
        </authorList>
    </citation>
    <scope>NUCLEOTIDE SEQUENCE [LARGE SCALE GENOMIC DNA]</scope>
    <source>
        <strain evidence="12 13">H184</strain>
    </source>
</reference>
<evidence type="ECO:0000256" key="1">
    <source>
        <dbReference type="ARBA" id="ARBA00003456"/>
    </source>
</evidence>
<evidence type="ECO:0000256" key="4">
    <source>
        <dbReference type="ARBA" id="ARBA00022448"/>
    </source>
</evidence>
<dbReference type="OrthoDB" id="9812769at2"/>
<evidence type="ECO:0000256" key="7">
    <source>
        <dbReference type="ARBA" id="ARBA00023136"/>
    </source>
</evidence>
<keyword evidence="12" id="KW-0378">Hydrolase</keyword>
<dbReference type="PANTHER" id="PTHR11693:SF22">
    <property type="entry name" value="ATP SYNTHASE SUBUNIT GAMMA, MITOCHONDRIAL"/>
    <property type="match status" value="1"/>
</dbReference>
<evidence type="ECO:0000256" key="2">
    <source>
        <dbReference type="ARBA" id="ARBA00004170"/>
    </source>
</evidence>
<dbReference type="PRINTS" id="PR00126">
    <property type="entry name" value="ATPASEGAMMA"/>
</dbReference>
<accession>A0A3Q9INN4</accession>
<organism evidence="12 13">
    <name type="scientific">Butyricimonas faecalis</name>
    <dbReference type="NCBI Taxonomy" id="2093856"/>
    <lineage>
        <taxon>Bacteria</taxon>
        <taxon>Pseudomonadati</taxon>
        <taxon>Bacteroidota</taxon>
        <taxon>Bacteroidia</taxon>
        <taxon>Bacteroidales</taxon>
        <taxon>Odoribacteraceae</taxon>
        <taxon>Butyricimonas</taxon>
    </lineage>
</organism>
<evidence type="ECO:0000313" key="12">
    <source>
        <dbReference type="EMBL" id="AZS29281.1"/>
    </source>
</evidence>
<dbReference type="GO" id="GO:0016787">
    <property type="term" value="F:hydrolase activity"/>
    <property type="evidence" value="ECO:0007669"/>
    <property type="project" value="UniProtKB-KW"/>
</dbReference>
<keyword evidence="5 10" id="KW-0375">Hydrogen ion transport</keyword>
<dbReference type="SUPFAM" id="SSF52943">
    <property type="entry name" value="ATP synthase (F1-ATPase), gamma subunit"/>
    <property type="match status" value="1"/>
</dbReference>
<comment type="function">
    <text evidence="1 10">Produces ATP from ADP in the presence of a proton gradient across the membrane. The gamma chain is believed to be important in regulating ATPase activity and the flow of protons through the CF(0) complex.</text>
</comment>
<keyword evidence="8 10" id="KW-0139">CF(1)</keyword>
<sequence>MPSTRELKGRINSVHSSQKITGAMKMISSARLRKSENALNHARPYMEQLQNILDHIASEINDYQSPLSQNRPLQRVAIVMFAADEGLCGAFNLLLYKKLLETLKEYDGKVKSPIFVYPVGRKLVNDIKQTKGVEVMPIPDLFEKKQYAEGATTLADELIRSFLKKDVDRVEVIYAHYKSMGTQIISREQLLPWIPRETKALSDKERNKVYIYEPDCEKILETIYPLVIHSTMYRYLLENQTSEQASRILSMQMANDNAIKLLKNLQLEYNKLRQQNITAELMDIVGGSIE</sequence>
<dbReference type="CDD" id="cd12151">
    <property type="entry name" value="F1-ATPase_gamma"/>
    <property type="match status" value="1"/>
</dbReference>
<dbReference type="Gene3D" id="1.10.287.80">
    <property type="entry name" value="ATP synthase, gamma subunit, helix hairpin domain"/>
    <property type="match status" value="1"/>
</dbReference>
<dbReference type="Proteomes" id="UP000270673">
    <property type="component" value="Chromosome"/>
</dbReference>
<dbReference type="HAMAP" id="MF_00815">
    <property type="entry name" value="ATP_synth_gamma_bact"/>
    <property type="match status" value="1"/>
</dbReference>
<keyword evidence="6 10" id="KW-0406">Ion transport</keyword>
<evidence type="ECO:0000256" key="3">
    <source>
        <dbReference type="ARBA" id="ARBA00007681"/>
    </source>
</evidence>
<evidence type="ECO:0000256" key="8">
    <source>
        <dbReference type="ARBA" id="ARBA00023196"/>
    </source>
</evidence>
<keyword evidence="10" id="KW-1003">Cell membrane</keyword>
<dbReference type="KEGG" id="buy:D8S85_06710"/>
<name>A0A3Q9INN4_9BACT</name>
<keyword evidence="13" id="KW-1185">Reference proteome</keyword>
<dbReference type="EMBL" id="CP032819">
    <property type="protein sequence ID" value="AZS29281.1"/>
    <property type="molecule type" value="Genomic_DNA"/>
</dbReference>
<dbReference type="GO" id="GO:0005886">
    <property type="term" value="C:plasma membrane"/>
    <property type="evidence" value="ECO:0007669"/>
    <property type="project" value="UniProtKB-SubCell"/>
</dbReference>
<feature type="coiled-coil region" evidence="11">
    <location>
        <begin position="255"/>
        <end position="282"/>
    </location>
</feature>
<dbReference type="AlphaFoldDB" id="A0A3Q9INN4"/>
<evidence type="ECO:0000256" key="11">
    <source>
        <dbReference type="SAM" id="Coils"/>
    </source>
</evidence>
<keyword evidence="11" id="KW-0175">Coiled coil</keyword>
<evidence type="ECO:0000256" key="6">
    <source>
        <dbReference type="ARBA" id="ARBA00023065"/>
    </source>
</evidence>
<dbReference type="GO" id="GO:0046933">
    <property type="term" value="F:proton-transporting ATP synthase activity, rotational mechanism"/>
    <property type="evidence" value="ECO:0007669"/>
    <property type="project" value="UniProtKB-UniRule"/>
</dbReference>
<dbReference type="InterPro" id="IPR035968">
    <property type="entry name" value="ATP_synth_F1_ATPase_gsu"/>
</dbReference>
<keyword evidence="4 10" id="KW-0813">Transport</keyword>
<dbReference type="PANTHER" id="PTHR11693">
    <property type="entry name" value="ATP SYNTHASE GAMMA CHAIN"/>
    <property type="match status" value="1"/>
</dbReference>
<dbReference type="InterPro" id="IPR000131">
    <property type="entry name" value="ATP_synth_F1_gsu"/>
</dbReference>
<keyword evidence="7 10" id="KW-0472">Membrane</keyword>
<dbReference type="GO" id="GO:0045259">
    <property type="term" value="C:proton-transporting ATP synthase complex"/>
    <property type="evidence" value="ECO:0007669"/>
    <property type="project" value="UniProtKB-KW"/>
</dbReference>
<evidence type="ECO:0000256" key="10">
    <source>
        <dbReference type="HAMAP-Rule" id="MF_00815"/>
    </source>
</evidence>
<proteinExistence type="inferred from homology"/>
<comment type="subcellular location">
    <subcellularLocation>
        <location evidence="10">Cell membrane</location>
        <topology evidence="10">Peripheral membrane protein</topology>
    </subcellularLocation>
    <subcellularLocation>
        <location evidence="2">Membrane</location>
        <topology evidence="2">Peripheral membrane protein</topology>
    </subcellularLocation>
</comment>
<keyword evidence="9 10" id="KW-0066">ATP synthesis</keyword>
<evidence type="ECO:0000313" key="13">
    <source>
        <dbReference type="Proteomes" id="UP000270673"/>
    </source>
</evidence>
<dbReference type="Pfam" id="PF00231">
    <property type="entry name" value="ATP-synt"/>
    <property type="match status" value="1"/>
</dbReference>
<dbReference type="Gene3D" id="3.40.1380.10">
    <property type="match status" value="1"/>
</dbReference>
<evidence type="ECO:0000256" key="5">
    <source>
        <dbReference type="ARBA" id="ARBA00022781"/>
    </source>
</evidence>
<evidence type="ECO:0000256" key="9">
    <source>
        <dbReference type="ARBA" id="ARBA00023310"/>
    </source>
</evidence>
<dbReference type="RefSeq" id="WP_106480030.1">
    <property type="nucleotide sequence ID" value="NZ_CP032819.1"/>
</dbReference>
<gene>
    <name evidence="10 12" type="primary">atpG</name>
    <name evidence="12" type="ORF">D8S85_06710</name>
</gene>
<dbReference type="NCBIfam" id="TIGR01146">
    <property type="entry name" value="ATPsyn_F1gamma"/>
    <property type="match status" value="1"/>
</dbReference>
<dbReference type="GO" id="GO:0042777">
    <property type="term" value="P:proton motive force-driven plasma membrane ATP synthesis"/>
    <property type="evidence" value="ECO:0007669"/>
    <property type="project" value="UniProtKB-UniRule"/>
</dbReference>
<comment type="subunit">
    <text evidence="10">F-type ATPases have 2 components, CF(1) - the catalytic core - and CF(0) - the membrane proton channel. CF(1) has five subunits: alpha(3), beta(3), gamma(1), delta(1), epsilon(1). CF(0) has three main subunits: a, b and c.</text>
</comment>
<protein>
    <recommendedName>
        <fullName evidence="10">ATP synthase gamma chain</fullName>
    </recommendedName>
    <alternativeName>
        <fullName evidence="10">ATP synthase F1 sector gamma subunit</fullName>
    </alternativeName>
    <alternativeName>
        <fullName evidence="10">F-ATPase gamma subunit</fullName>
    </alternativeName>
</protein>
<dbReference type="GO" id="GO:0005524">
    <property type="term" value="F:ATP binding"/>
    <property type="evidence" value="ECO:0007669"/>
    <property type="project" value="UniProtKB-UniRule"/>
</dbReference>